<name>A0AA85J393_TRIRE</name>
<reference evidence="3" key="2">
    <citation type="submission" date="2023-11" db="UniProtKB">
        <authorList>
            <consortium name="WormBaseParasite"/>
        </authorList>
    </citation>
    <scope>IDENTIFICATION</scope>
</reference>
<accession>A0AA85J393</accession>
<protein>
    <submittedName>
        <fullName evidence="3">Protein kinase domain-containing protein</fullName>
    </submittedName>
</protein>
<sequence length="962" mass="106352">MYSSGNNNTTNPVSSALTLSSLYSGVNPPLSTPRVMPRNLGSMTSFQPIQRNRWDTNKLNSDNVLSSYPMNSNTSDYWKPSGVTSSTSHIYDQNGNNNNKSNNNESGYNNRRASRYEEVQLSVNRRTQPGISAVIKSLAQNLKSNMNGNDDDNNSTDNNDTTYKNNLNEDCKPETFSYFTSHNHSFSPNTIASSSIPSPSTGGDYSLKNTQFNYTSSNYSQNNFGRNFNMNNSNSLNSLPERDSEANIKMTSVRPVQMTKQDSLLPINSSIYNGNELCAADSVYSTNCTTCAPNNKYSPILSSANNYNALLKRSSSTSPYRPLVNYRPLWSVISNQNLLSSELFQNANNNNNESSTSKSKYIDSIISNNSYRSATSRIGTGTQTPASITTTTAGEYGIHSPPPTSILDNNGNNTNGFKISKSLGRNEYLPPTPTTPKPSFYTRLDGGEAGEGFLRRLQQQDDEDENYSKTYYIMRRPQILHSAFQKYRPHMRHHEHRLSYNADSTMTAATTTGGAKEKDSYLSHPLGTSGIIHKKPIETPNISKYNSYLSNNPLSSYKRNSLSLSSLPTDEDCLSSLIQAQCANDDYHARVGSASSSIFSGNGYNNSGNHINTTNDNHLNYCQNHQSSNNPHQGYYQAMRHEQPQTLKQNTNASNQCDSGVQKYNSEMFRSVSVSPDIGRKFPVGSLLIPCRSYNENMNAVALNTTPPSCLSATSSVKRKGCQVTFNLDRNMYVEYPYSESSTSTIQCKRIPGYISSSGAAPGEGDLVIKTAPRGSFNWSNENGITTIAKPINGYHSEYTKQTNYLTNGYGTRPLVSKYNRYSSPPPQCTSNYDSDNGTTNSNNNNNGSHYTSTECSTQNGHTSSKPEIRFIDTTIGQIHNSFADSVNSTNGSKPPVSTKSINNLKSILSKPTFRYGRNTTTNLNSSKQLYRQIEQLQGQDTIDVRQCPAIDILSRRCSLSS</sequence>
<feature type="region of interest" description="Disordered" evidence="1">
    <location>
        <begin position="817"/>
        <end position="865"/>
    </location>
</feature>
<dbReference type="WBParaSite" id="TREG1_14140.1">
    <property type="protein sequence ID" value="TREG1_14140.1"/>
    <property type="gene ID" value="TREG1_14140"/>
</dbReference>
<organism evidence="2 3">
    <name type="scientific">Trichobilharzia regenti</name>
    <name type="common">Nasal bird schistosome</name>
    <dbReference type="NCBI Taxonomy" id="157069"/>
    <lineage>
        <taxon>Eukaryota</taxon>
        <taxon>Metazoa</taxon>
        <taxon>Spiralia</taxon>
        <taxon>Lophotrochozoa</taxon>
        <taxon>Platyhelminthes</taxon>
        <taxon>Trematoda</taxon>
        <taxon>Digenea</taxon>
        <taxon>Strigeidida</taxon>
        <taxon>Schistosomatoidea</taxon>
        <taxon>Schistosomatidae</taxon>
        <taxon>Trichobilharzia</taxon>
    </lineage>
</organism>
<keyword evidence="2" id="KW-1185">Reference proteome</keyword>
<feature type="region of interest" description="Disordered" evidence="1">
    <location>
        <begin position="421"/>
        <end position="441"/>
    </location>
</feature>
<feature type="compositionally biased region" description="Low complexity" evidence="1">
    <location>
        <begin position="94"/>
        <end position="109"/>
    </location>
</feature>
<feature type="compositionally biased region" description="Polar residues" evidence="1">
    <location>
        <begin position="57"/>
        <end position="93"/>
    </location>
</feature>
<feature type="compositionally biased region" description="Polar residues" evidence="1">
    <location>
        <begin position="855"/>
        <end position="864"/>
    </location>
</feature>
<evidence type="ECO:0000313" key="2">
    <source>
        <dbReference type="Proteomes" id="UP000050795"/>
    </source>
</evidence>
<feature type="region of interest" description="Disordered" evidence="1">
    <location>
        <begin position="510"/>
        <end position="534"/>
    </location>
</feature>
<evidence type="ECO:0000256" key="1">
    <source>
        <dbReference type="SAM" id="MobiDB-lite"/>
    </source>
</evidence>
<proteinExistence type="predicted"/>
<reference evidence="2" key="1">
    <citation type="submission" date="2022-06" db="EMBL/GenBank/DDBJ databases">
        <authorList>
            <person name="Berger JAMES D."/>
            <person name="Berger JAMES D."/>
        </authorList>
    </citation>
    <scope>NUCLEOTIDE SEQUENCE [LARGE SCALE GENOMIC DNA]</scope>
</reference>
<evidence type="ECO:0000313" key="3">
    <source>
        <dbReference type="WBParaSite" id="TREG1_14140.1"/>
    </source>
</evidence>
<feature type="compositionally biased region" description="Low complexity" evidence="1">
    <location>
        <begin position="830"/>
        <end position="854"/>
    </location>
</feature>
<dbReference type="AlphaFoldDB" id="A0AA85J393"/>
<feature type="region of interest" description="Disordered" evidence="1">
    <location>
        <begin position="49"/>
        <end position="109"/>
    </location>
</feature>
<dbReference type="Proteomes" id="UP000050795">
    <property type="component" value="Unassembled WGS sequence"/>
</dbReference>